<dbReference type="RefSeq" id="WP_263338548.1">
    <property type="nucleotide sequence ID" value="NZ_JAGSYH010000004.1"/>
</dbReference>
<dbReference type="PANTHER" id="PTHR30469:SF15">
    <property type="entry name" value="HLYD FAMILY OF SECRETION PROTEINS"/>
    <property type="match status" value="1"/>
</dbReference>
<proteinExistence type="inferred from homology"/>
<organism evidence="4 5">
    <name type="scientific">Acidicapsa dinghuensis</name>
    <dbReference type="NCBI Taxonomy" id="2218256"/>
    <lineage>
        <taxon>Bacteria</taxon>
        <taxon>Pseudomonadati</taxon>
        <taxon>Acidobacteriota</taxon>
        <taxon>Terriglobia</taxon>
        <taxon>Terriglobales</taxon>
        <taxon>Acidobacteriaceae</taxon>
        <taxon>Acidicapsa</taxon>
    </lineage>
</organism>
<dbReference type="InterPro" id="IPR058647">
    <property type="entry name" value="BSH_CzcB-like"/>
</dbReference>
<feature type="domain" description="Multidrug resistance protein MdtA-like C-terminal permuted SH3" evidence="2">
    <location>
        <begin position="336"/>
        <end position="395"/>
    </location>
</feature>
<evidence type="ECO:0000259" key="3">
    <source>
        <dbReference type="Pfam" id="PF25973"/>
    </source>
</evidence>
<dbReference type="Gene3D" id="2.40.420.20">
    <property type="match status" value="1"/>
</dbReference>
<dbReference type="Pfam" id="PF25973">
    <property type="entry name" value="BSH_CzcB"/>
    <property type="match status" value="1"/>
</dbReference>
<dbReference type="PANTHER" id="PTHR30469">
    <property type="entry name" value="MULTIDRUG RESISTANCE PROTEIN MDTA"/>
    <property type="match status" value="1"/>
</dbReference>
<dbReference type="InterPro" id="IPR058627">
    <property type="entry name" value="MdtA-like_C"/>
</dbReference>
<dbReference type="NCBIfam" id="TIGR01730">
    <property type="entry name" value="RND_mfp"/>
    <property type="match status" value="1"/>
</dbReference>
<gene>
    <name evidence="4" type="ORF">ACFPT7_07960</name>
</gene>
<evidence type="ECO:0000313" key="4">
    <source>
        <dbReference type="EMBL" id="MFC5862224.1"/>
    </source>
</evidence>
<dbReference type="Gene3D" id="2.40.50.100">
    <property type="match status" value="2"/>
</dbReference>
<comment type="caution">
    <text evidence="4">The sequence shown here is derived from an EMBL/GenBank/DDBJ whole genome shotgun (WGS) entry which is preliminary data.</text>
</comment>
<comment type="similarity">
    <text evidence="1">Belongs to the membrane fusion protein (MFP) (TC 8.A.1) family.</text>
</comment>
<dbReference type="Gene3D" id="1.10.287.470">
    <property type="entry name" value="Helix hairpin bin"/>
    <property type="match status" value="2"/>
</dbReference>
<protein>
    <submittedName>
        <fullName evidence="4">Efflux RND transporter periplasmic adaptor subunit</fullName>
    </submittedName>
</protein>
<accession>A0ABW1EDZ2</accession>
<dbReference type="InterPro" id="IPR006143">
    <property type="entry name" value="RND_pump_MFP"/>
</dbReference>
<feature type="domain" description="CzcB-like barrel-sandwich hybrid" evidence="3">
    <location>
        <begin position="55"/>
        <end position="248"/>
    </location>
</feature>
<keyword evidence="5" id="KW-1185">Reference proteome</keyword>
<evidence type="ECO:0000256" key="1">
    <source>
        <dbReference type="ARBA" id="ARBA00009477"/>
    </source>
</evidence>
<evidence type="ECO:0000313" key="5">
    <source>
        <dbReference type="Proteomes" id="UP001596091"/>
    </source>
</evidence>
<evidence type="ECO:0000259" key="2">
    <source>
        <dbReference type="Pfam" id="PF25967"/>
    </source>
</evidence>
<dbReference type="Proteomes" id="UP001596091">
    <property type="component" value="Unassembled WGS sequence"/>
</dbReference>
<sequence>MKYFSLFLLLILMPGCRSGDKGEEKPVVAVTVQRVAVEDVPLEVSAPASLFGRSEAHIAPRITASVRQVLVHKGDAVKKGQLLAVLDRSDLEAEQANATSGVALAEAALEQAQAGHIPDQLSQAHADLTAKSAALDLAKKVHERRQRLFAEGAISGRDLDVSNMSEIQAQADFDAAKTRLELLERQISGADLKIAQSTLAQAKAKHDLATADLNFSELRSPTDGFVTDQTIYAGDMAKPDVPAFTVADLSSAVARAQVNADQAAPVSKGQACEFEQRRNENSPQPPHFGKVTVVNQAVDPARYAVEVWCELPNNDHELKTGVFGSVKVIVGQAHGAIVVPSSAIEFDEGTDRGKIYTVDAQRVAHLLEVVAVHVDDDRVRVLSGLKPGDIVIVQGEYGLPDETKVSFDEVRQ</sequence>
<dbReference type="EMBL" id="JBHSPH010000002">
    <property type="protein sequence ID" value="MFC5862224.1"/>
    <property type="molecule type" value="Genomic_DNA"/>
</dbReference>
<name>A0ABW1EDZ2_9BACT</name>
<dbReference type="Gene3D" id="2.40.30.170">
    <property type="match status" value="1"/>
</dbReference>
<dbReference type="Pfam" id="PF25967">
    <property type="entry name" value="RND-MFP_C"/>
    <property type="match status" value="1"/>
</dbReference>
<reference evidence="5" key="1">
    <citation type="journal article" date="2019" name="Int. J. Syst. Evol. Microbiol.">
        <title>The Global Catalogue of Microorganisms (GCM) 10K type strain sequencing project: providing services to taxonomists for standard genome sequencing and annotation.</title>
        <authorList>
            <consortium name="The Broad Institute Genomics Platform"/>
            <consortium name="The Broad Institute Genome Sequencing Center for Infectious Disease"/>
            <person name="Wu L."/>
            <person name="Ma J."/>
        </authorList>
    </citation>
    <scope>NUCLEOTIDE SEQUENCE [LARGE SCALE GENOMIC DNA]</scope>
    <source>
        <strain evidence="5">JCM 4087</strain>
    </source>
</reference>
<dbReference type="SUPFAM" id="SSF111369">
    <property type="entry name" value="HlyD-like secretion proteins"/>
    <property type="match status" value="2"/>
</dbReference>